<keyword evidence="1" id="KW-0808">Transferase</keyword>
<evidence type="ECO:0000259" key="2">
    <source>
        <dbReference type="Pfam" id="PF13439"/>
    </source>
</evidence>
<dbReference type="InterPro" id="IPR028098">
    <property type="entry name" value="Glyco_trans_4-like_N"/>
</dbReference>
<name>G2Z8P8_LISIP</name>
<dbReference type="Pfam" id="PF13692">
    <property type="entry name" value="Glyco_trans_1_4"/>
    <property type="match status" value="1"/>
</dbReference>
<organism evidence="3 4">
    <name type="scientific">Listeria ivanovii (strain ATCC BAA-678 / PAM 55)</name>
    <dbReference type="NCBI Taxonomy" id="881621"/>
    <lineage>
        <taxon>Bacteria</taxon>
        <taxon>Bacillati</taxon>
        <taxon>Bacillota</taxon>
        <taxon>Bacilli</taxon>
        <taxon>Bacillales</taxon>
        <taxon>Listeriaceae</taxon>
        <taxon>Listeria</taxon>
    </lineage>
</organism>
<dbReference type="eggNOG" id="COG0438">
    <property type="taxonomic scope" value="Bacteria"/>
</dbReference>
<dbReference type="PANTHER" id="PTHR46401:SF2">
    <property type="entry name" value="GLYCOSYLTRANSFERASE WBBK-RELATED"/>
    <property type="match status" value="1"/>
</dbReference>
<dbReference type="PANTHER" id="PTHR46401">
    <property type="entry name" value="GLYCOSYLTRANSFERASE WBBK-RELATED"/>
    <property type="match status" value="1"/>
</dbReference>
<dbReference type="AlphaFoldDB" id="G2Z8P8"/>
<dbReference type="Pfam" id="PF13439">
    <property type="entry name" value="Glyco_transf_4"/>
    <property type="match status" value="1"/>
</dbReference>
<evidence type="ECO:0000313" key="4">
    <source>
        <dbReference type="Proteomes" id="UP000001286"/>
    </source>
</evidence>
<feature type="domain" description="Glycosyltransferase subfamily 4-like N-terminal" evidence="2">
    <location>
        <begin position="25"/>
        <end position="161"/>
    </location>
</feature>
<evidence type="ECO:0000256" key="1">
    <source>
        <dbReference type="ARBA" id="ARBA00022679"/>
    </source>
</evidence>
<dbReference type="KEGG" id="liv:LIV_2635"/>
<dbReference type="SUPFAM" id="SSF53756">
    <property type="entry name" value="UDP-Glycosyltransferase/glycogen phosphorylase"/>
    <property type="match status" value="1"/>
</dbReference>
<dbReference type="EMBL" id="FR687253">
    <property type="protein sequence ID" value="CBW87136.1"/>
    <property type="molecule type" value="Genomic_DNA"/>
</dbReference>
<evidence type="ECO:0000313" key="3">
    <source>
        <dbReference type="EMBL" id="CBW87136.1"/>
    </source>
</evidence>
<proteinExistence type="predicted"/>
<dbReference type="OrthoDB" id="9813214at2"/>
<dbReference type="Gene3D" id="3.40.50.2000">
    <property type="entry name" value="Glycogen Phosphorylase B"/>
    <property type="match status" value="2"/>
</dbReference>
<sequence>MKKIIVLSSVHPWNDPRVYHKEVLTLLRAGYQVNYYAVEGQTNVLPEHPGLTITLLPKRNLARRYSTWRYFLKEVKQKQPDAVHLHDPELLFLVPRMKKITTAKIIFDMHEDFPAALKSKRLKGIPIPTSWMKYLARYEKKQLAKVDLLLFAEKYYKENYLDISTMKTDILNYPFLNKQLDDEAKYPVPTLIYAGAIHEIRGFKEMLELARILHERGCVFQMFIIGQVPERLTEWSSAYTKLHHLESIVQLKGRLDLESLNQYYKKSHIGLALLHPEPNYLRSLPTKLFEYMSFGLPYVASDFPLWCELMTDSGSGIPVSVLDVSGIADKIAILLNEQEKYRDFVINGRSAHGTHYNWEIEAKKLLQTYQILFRGDTI</sequence>
<dbReference type="GO" id="GO:0009103">
    <property type="term" value="P:lipopolysaccharide biosynthetic process"/>
    <property type="evidence" value="ECO:0007669"/>
    <property type="project" value="TreeGrafter"/>
</dbReference>
<dbReference type="Proteomes" id="UP000001286">
    <property type="component" value="Chromosome"/>
</dbReference>
<gene>
    <name evidence="3" type="ordered locus">LIV_2635</name>
</gene>
<accession>G2Z8P8</accession>
<dbReference type="HOGENOM" id="CLU_009583_36_1_9"/>
<protein>
    <submittedName>
        <fullName evidence="3">Putative capsular polysaccharide synthesis enzyme</fullName>
    </submittedName>
</protein>
<dbReference type="GeneID" id="57077661"/>
<dbReference type="RefSeq" id="WP_014093891.1">
    <property type="nucleotide sequence ID" value="NC_016011.1"/>
</dbReference>
<reference evidence="3 4" key="1">
    <citation type="journal article" date="2011" name="J. Bacteriol.">
        <title>Complete genome sequence of the animal pathogen Listeria ivanovii, which provides insights into host specificities and evolution of the genus Listeria.</title>
        <authorList>
            <person name="Buchrieser C."/>
            <person name="Rusniok C."/>
            <person name="Garrido P."/>
            <person name="Hain T."/>
            <person name="Scortti M."/>
            <person name="Lampidis R."/>
            <person name="Karst U."/>
            <person name="Chakraborty T."/>
            <person name="Cossart P."/>
            <person name="Kreft J."/>
            <person name="Vazquez-Boland J.A."/>
            <person name="Goebel W."/>
            <person name="Glaser P."/>
        </authorList>
    </citation>
    <scope>NUCLEOTIDE SEQUENCE [LARGE SCALE GENOMIC DNA]</scope>
    <source>
        <strain evidence="4">ATCC BAA-678 / PAM 55</strain>
    </source>
</reference>
<dbReference type="GO" id="GO:0016757">
    <property type="term" value="F:glycosyltransferase activity"/>
    <property type="evidence" value="ECO:0007669"/>
    <property type="project" value="TreeGrafter"/>
</dbReference>